<proteinExistence type="predicted"/>
<reference evidence="2" key="1">
    <citation type="submission" date="2021-02" db="EMBL/GenBank/DDBJ databases">
        <authorList>
            <person name="Dougan E. K."/>
            <person name="Rhodes N."/>
            <person name="Thang M."/>
            <person name="Chan C."/>
        </authorList>
    </citation>
    <scope>NUCLEOTIDE SEQUENCE</scope>
</reference>
<dbReference type="Gene3D" id="1.10.287.70">
    <property type="match status" value="1"/>
</dbReference>
<comment type="caution">
    <text evidence="2">The sequence shown here is derived from an EMBL/GenBank/DDBJ whole genome shotgun (WGS) entry which is preliminary data.</text>
</comment>
<dbReference type="EMBL" id="CAJNNV010017864">
    <property type="protein sequence ID" value="CAE8605455.1"/>
    <property type="molecule type" value="Genomic_DNA"/>
</dbReference>
<feature type="transmembrane region" description="Helical" evidence="1">
    <location>
        <begin position="17"/>
        <end position="41"/>
    </location>
</feature>
<keyword evidence="3" id="KW-1185">Reference proteome</keyword>
<evidence type="ECO:0000313" key="2">
    <source>
        <dbReference type="EMBL" id="CAE8605455.1"/>
    </source>
</evidence>
<keyword evidence="1" id="KW-0472">Membrane</keyword>
<name>A0A813EZQ2_POLGL</name>
<feature type="non-terminal residue" evidence="2">
    <location>
        <position position="1"/>
    </location>
</feature>
<keyword evidence="1" id="KW-1133">Transmembrane helix</keyword>
<evidence type="ECO:0008006" key="4">
    <source>
        <dbReference type="Google" id="ProtNLM"/>
    </source>
</evidence>
<accession>A0A813EZQ2</accession>
<gene>
    <name evidence="2" type="ORF">PGLA1383_LOCUS23569</name>
</gene>
<sequence>GWPDISDAVIQDAGPVWAVYFVLFICISSMALLNLVTAVICQKLISTASSFEAAPQNFEANTPGAFKKDCEILRDDLRQAFE</sequence>
<evidence type="ECO:0000256" key="1">
    <source>
        <dbReference type="SAM" id="Phobius"/>
    </source>
</evidence>
<evidence type="ECO:0000313" key="3">
    <source>
        <dbReference type="Proteomes" id="UP000654075"/>
    </source>
</evidence>
<feature type="non-terminal residue" evidence="2">
    <location>
        <position position="82"/>
    </location>
</feature>
<dbReference type="AlphaFoldDB" id="A0A813EZQ2"/>
<keyword evidence="1" id="KW-0812">Transmembrane</keyword>
<organism evidence="2 3">
    <name type="scientific">Polarella glacialis</name>
    <name type="common">Dinoflagellate</name>
    <dbReference type="NCBI Taxonomy" id="89957"/>
    <lineage>
        <taxon>Eukaryota</taxon>
        <taxon>Sar</taxon>
        <taxon>Alveolata</taxon>
        <taxon>Dinophyceae</taxon>
        <taxon>Suessiales</taxon>
        <taxon>Suessiaceae</taxon>
        <taxon>Polarella</taxon>
    </lineage>
</organism>
<dbReference type="Proteomes" id="UP000654075">
    <property type="component" value="Unassembled WGS sequence"/>
</dbReference>
<protein>
    <recommendedName>
        <fullName evidence="4">Ion transport domain-containing protein</fullName>
    </recommendedName>
</protein>